<evidence type="ECO:0000313" key="2">
    <source>
        <dbReference type="Proteomes" id="UP000649617"/>
    </source>
</evidence>
<dbReference type="EMBL" id="CAJNIZ010010779">
    <property type="protein sequence ID" value="CAE7305976.1"/>
    <property type="molecule type" value="Genomic_DNA"/>
</dbReference>
<dbReference type="Proteomes" id="UP000649617">
    <property type="component" value="Unassembled WGS sequence"/>
</dbReference>
<dbReference type="AlphaFoldDB" id="A0A812NGK5"/>
<organism evidence="1 2">
    <name type="scientific">Symbiodinium pilosum</name>
    <name type="common">Dinoflagellate</name>
    <dbReference type="NCBI Taxonomy" id="2952"/>
    <lineage>
        <taxon>Eukaryota</taxon>
        <taxon>Sar</taxon>
        <taxon>Alveolata</taxon>
        <taxon>Dinophyceae</taxon>
        <taxon>Suessiales</taxon>
        <taxon>Symbiodiniaceae</taxon>
        <taxon>Symbiodinium</taxon>
    </lineage>
</organism>
<evidence type="ECO:0000313" key="1">
    <source>
        <dbReference type="EMBL" id="CAE7305976.1"/>
    </source>
</evidence>
<keyword evidence="2" id="KW-1185">Reference proteome</keyword>
<comment type="caution">
    <text evidence="1">The sequence shown here is derived from an EMBL/GenBank/DDBJ whole genome shotgun (WGS) entry which is preliminary data.</text>
</comment>
<reference evidence="1" key="1">
    <citation type="submission" date="2021-02" db="EMBL/GenBank/DDBJ databases">
        <authorList>
            <person name="Dougan E. K."/>
            <person name="Rhodes N."/>
            <person name="Thang M."/>
            <person name="Chan C."/>
        </authorList>
    </citation>
    <scope>NUCLEOTIDE SEQUENCE</scope>
</reference>
<name>A0A812NGK5_SYMPI</name>
<protein>
    <submittedName>
        <fullName evidence="1">CARNS1 protein</fullName>
    </submittedName>
</protein>
<dbReference type="OrthoDB" id="425521at2759"/>
<gene>
    <name evidence="1" type="primary">CARNS1</name>
    <name evidence="1" type="ORF">SPIL2461_LOCUS6917</name>
</gene>
<proteinExistence type="predicted"/>
<accession>A0A812NGK5</accession>
<sequence length="106" mass="12329">MCETIEETPRCHARNHQSADDEMTIKCAYRRACRFLDNDNYTDWTTQLQDDKARTWLQSHKDLAHMRYYFDKGVGTFDVLGGNFPTTALAQNEGVDKSQLYRMGRG</sequence>